<feature type="domain" description="F-box" evidence="1">
    <location>
        <begin position="13"/>
        <end position="41"/>
    </location>
</feature>
<keyword evidence="3" id="KW-1185">Reference proteome</keyword>
<dbReference type="InterPro" id="IPR001810">
    <property type="entry name" value="F-box_dom"/>
</dbReference>
<dbReference type="Pfam" id="PF00646">
    <property type="entry name" value="F-box"/>
    <property type="match status" value="1"/>
</dbReference>
<dbReference type="InterPro" id="IPR036047">
    <property type="entry name" value="F-box-like_dom_sf"/>
</dbReference>
<accession>A0ABZ0P6P8</accession>
<dbReference type="Proteomes" id="UP001302367">
    <property type="component" value="Chromosome 8"/>
</dbReference>
<protein>
    <recommendedName>
        <fullName evidence="1">F-box domain-containing protein</fullName>
    </recommendedName>
</protein>
<name>A0ABZ0P6P8_CERBT</name>
<reference evidence="2 3" key="1">
    <citation type="submission" date="2023-09" db="EMBL/GenBank/DDBJ databases">
        <title>Complete-Gapless Cercospora beticola genome.</title>
        <authorList>
            <person name="Wyatt N.A."/>
            <person name="Spanner R.E."/>
            <person name="Bolton M.D."/>
        </authorList>
    </citation>
    <scope>NUCLEOTIDE SEQUENCE [LARGE SCALE GENOMIC DNA]</scope>
    <source>
        <strain evidence="2">Cb09-40</strain>
    </source>
</reference>
<dbReference type="SUPFAM" id="SSF81383">
    <property type="entry name" value="F-box domain"/>
    <property type="match status" value="1"/>
</dbReference>
<evidence type="ECO:0000313" key="3">
    <source>
        <dbReference type="Proteomes" id="UP001302367"/>
    </source>
</evidence>
<gene>
    <name evidence="2" type="ORF">RHO25_012013</name>
</gene>
<evidence type="ECO:0000313" key="2">
    <source>
        <dbReference type="EMBL" id="WPB07352.1"/>
    </source>
</evidence>
<proteinExistence type="predicted"/>
<dbReference type="GeneID" id="90644795"/>
<dbReference type="RefSeq" id="XP_065459548.1">
    <property type="nucleotide sequence ID" value="XM_065603476.1"/>
</dbReference>
<evidence type="ECO:0000259" key="1">
    <source>
        <dbReference type="Pfam" id="PF00646"/>
    </source>
</evidence>
<organism evidence="2 3">
    <name type="scientific">Cercospora beticola</name>
    <name type="common">Sugarbeet leaf spot fungus</name>
    <dbReference type="NCBI Taxonomy" id="122368"/>
    <lineage>
        <taxon>Eukaryota</taxon>
        <taxon>Fungi</taxon>
        <taxon>Dikarya</taxon>
        <taxon>Ascomycota</taxon>
        <taxon>Pezizomycotina</taxon>
        <taxon>Dothideomycetes</taxon>
        <taxon>Dothideomycetidae</taxon>
        <taxon>Mycosphaerellales</taxon>
        <taxon>Mycosphaerellaceae</taxon>
        <taxon>Cercospora</taxon>
    </lineage>
</organism>
<sequence length="163" mass="18310">MATAVDAVFDTAELLEAILSELEPKDLLLSQRVSKTWKLAIAASRGLQEELFLRPIKVVQAANIVLGQIDTREFPPSSNPKITPSWRNMLVSQRAPYKVTLTIGELLEHFETSITNAKGVRLGQVIDELKMLERRFYRECGALTPVSFRQRATESATNITRRA</sequence>
<dbReference type="EMBL" id="CP134191">
    <property type="protein sequence ID" value="WPB07352.1"/>
    <property type="molecule type" value="Genomic_DNA"/>
</dbReference>